<feature type="signal peptide" evidence="13">
    <location>
        <begin position="1"/>
        <end position="27"/>
    </location>
</feature>
<dbReference type="SMART" id="SM00369">
    <property type="entry name" value="LRR_TYP"/>
    <property type="match status" value="8"/>
</dbReference>
<evidence type="ECO:0000256" key="9">
    <source>
        <dbReference type="ARBA" id="ARBA00047899"/>
    </source>
</evidence>
<feature type="compositionally biased region" description="Acidic residues" evidence="11">
    <location>
        <begin position="1088"/>
        <end position="1099"/>
    </location>
</feature>
<name>A0A8K1CEV3_PYTOL</name>
<gene>
    <name evidence="15" type="ORF">Poli38472_010807</name>
</gene>
<feature type="compositionally biased region" description="Low complexity" evidence="11">
    <location>
        <begin position="1048"/>
        <end position="1072"/>
    </location>
</feature>
<dbReference type="SUPFAM" id="SSF56112">
    <property type="entry name" value="Protein kinase-like (PK-like)"/>
    <property type="match status" value="1"/>
</dbReference>
<dbReference type="InterPro" id="IPR051420">
    <property type="entry name" value="Ser_Thr_Kinases_DiverseReg"/>
</dbReference>
<feature type="compositionally biased region" description="Polar residues" evidence="11">
    <location>
        <begin position="1015"/>
        <end position="1036"/>
    </location>
</feature>
<dbReference type="InterPro" id="IPR001245">
    <property type="entry name" value="Ser-Thr/Tyr_kinase_cat_dom"/>
</dbReference>
<evidence type="ECO:0000313" key="15">
    <source>
        <dbReference type="EMBL" id="TMW61744.1"/>
    </source>
</evidence>
<dbReference type="InterPro" id="IPR011009">
    <property type="entry name" value="Kinase-like_dom_sf"/>
</dbReference>
<keyword evidence="16" id="KW-1185">Reference proteome</keyword>
<keyword evidence="4" id="KW-0808">Transferase</keyword>
<dbReference type="Gene3D" id="3.30.200.20">
    <property type="entry name" value="Phosphorylase Kinase, domain 1"/>
    <property type="match status" value="1"/>
</dbReference>
<accession>A0A8K1CEV3</accession>
<evidence type="ECO:0000256" key="11">
    <source>
        <dbReference type="SAM" id="MobiDB-lite"/>
    </source>
</evidence>
<dbReference type="PROSITE" id="PS00108">
    <property type="entry name" value="PROTEIN_KINASE_ST"/>
    <property type="match status" value="1"/>
</dbReference>
<dbReference type="Pfam" id="PF07714">
    <property type="entry name" value="PK_Tyr_Ser-Thr"/>
    <property type="match status" value="1"/>
</dbReference>
<evidence type="ECO:0000313" key="16">
    <source>
        <dbReference type="Proteomes" id="UP000794436"/>
    </source>
</evidence>
<comment type="catalytic activity">
    <reaction evidence="10">
        <text>L-seryl-[protein] + ATP = O-phospho-L-seryl-[protein] + ADP + H(+)</text>
        <dbReference type="Rhea" id="RHEA:17989"/>
        <dbReference type="Rhea" id="RHEA-COMP:9863"/>
        <dbReference type="Rhea" id="RHEA-COMP:11604"/>
        <dbReference type="ChEBI" id="CHEBI:15378"/>
        <dbReference type="ChEBI" id="CHEBI:29999"/>
        <dbReference type="ChEBI" id="CHEBI:30616"/>
        <dbReference type="ChEBI" id="CHEBI:83421"/>
        <dbReference type="ChEBI" id="CHEBI:456216"/>
        <dbReference type="EC" id="2.7.11.1"/>
    </reaction>
</comment>
<reference evidence="15" key="1">
    <citation type="submission" date="2019-03" db="EMBL/GenBank/DDBJ databases">
        <title>Long read genome sequence of the mycoparasitic Pythium oligandrum ATCC 38472 isolated from sugarbeet rhizosphere.</title>
        <authorList>
            <person name="Gaulin E."/>
        </authorList>
    </citation>
    <scope>NUCLEOTIDE SEQUENCE</scope>
    <source>
        <strain evidence="15">ATCC 38472_TT</strain>
    </source>
</reference>
<evidence type="ECO:0000256" key="3">
    <source>
        <dbReference type="ARBA" id="ARBA00022614"/>
    </source>
</evidence>
<dbReference type="Gene3D" id="3.80.10.10">
    <property type="entry name" value="Ribonuclease Inhibitor"/>
    <property type="match status" value="3"/>
</dbReference>
<keyword evidence="8" id="KW-0067">ATP-binding</keyword>
<dbReference type="InterPro" id="IPR008271">
    <property type="entry name" value="Ser/Thr_kinase_AS"/>
</dbReference>
<dbReference type="InterPro" id="IPR055414">
    <property type="entry name" value="LRR_R13L4/SHOC2-like"/>
</dbReference>
<evidence type="ECO:0000256" key="5">
    <source>
        <dbReference type="ARBA" id="ARBA00022737"/>
    </source>
</evidence>
<dbReference type="OrthoDB" id="2187496at2759"/>
<keyword evidence="12" id="KW-1133">Transmembrane helix</keyword>
<dbReference type="PANTHER" id="PTHR48005:SF13">
    <property type="entry name" value="SERINE_THREONINE-PROTEIN KINASE DDB_G0278509-RELATED"/>
    <property type="match status" value="1"/>
</dbReference>
<keyword evidence="2" id="KW-0723">Serine/threonine-protein kinase</keyword>
<keyword evidence="13" id="KW-0732">Signal</keyword>
<feature type="chain" id="PRO_5035464630" description="non-specific serine/threonine protein kinase" evidence="13">
    <location>
        <begin position="28"/>
        <end position="1099"/>
    </location>
</feature>
<evidence type="ECO:0000256" key="12">
    <source>
        <dbReference type="SAM" id="Phobius"/>
    </source>
</evidence>
<evidence type="ECO:0000256" key="4">
    <source>
        <dbReference type="ARBA" id="ARBA00022679"/>
    </source>
</evidence>
<keyword evidence="12" id="KW-0812">Transmembrane</keyword>
<dbReference type="PRINTS" id="PR00109">
    <property type="entry name" value="TYRKINASE"/>
</dbReference>
<dbReference type="CDD" id="cd13999">
    <property type="entry name" value="STKc_MAP3K-like"/>
    <property type="match status" value="1"/>
</dbReference>
<dbReference type="PROSITE" id="PS51450">
    <property type="entry name" value="LRR"/>
    <property type="match status" value="2"/>
</dbReference>
<dbReference type="AlphaFoldDB" id="A0A8K1CEV3"/>
<proteinExistence type="predicted"/>
<evidence type="ECO:0000256" key="10">
    <source>
        <dbReference type="ARBA" id="ARBA00048679"/>
    </source>
</evidence>
<evidence type="ECO:0000256" key="1">
    <source>
        <dbReference type="ARBA" id="ARBA00012513"/>
    </source>
</evidence>
<evidence type="ECO:0000256" key="6">
    <source>
        <dbReference type="ARBA" id="ARBA00022741"/>
    </source>
</evidence>
<dbReference type="Gene3D" id="1.10.510.10">
    <property type="entry name" value="Transferase(Phosphotransferase) domain 1"/>
    <property type="match status" value="1"/>
</dbReference>
<dbReference type="SUPFAM" id="SSF52058">
    <property type="entry name" value="L domain-like"/>
    <property type="match status" value="1"/>
</dbReference>
<evidence type="ECO:0000256" key="2">
    <source>
        <dbReference type="ARBA" id="ARBA00022527"/>
    </source>
</evidence>
<keyword evidence="12" id="KW-0472">Membrane</keyword>
<comment type="caution">
    <text evidence="15">The sequence shown here is derived from an EMBL/GenBank/DDBJ whole genome shotgun (WGS) entry which is preliminary data.</text>
</comment>
<dbReference type="InterPro" id="IPR032675">
    <property type="entry name" value="LRR_dom_sf"/>
</dbReference>
<dbReference type="InterPro" id="IPR000719">
    <property type="entry name" value="Prot_kinase_dom"/>
</dbReference>
<dbReference type="Proteomes" id="UP000794436">
    <property type="component" value="Unassembled WGS sequence"/>
</dbReference>
<dbReference type="PANTHER" id="PTHR48005">
    <property type="entry name" value="LEUCINE RICH REPEAT KINASE 2"/>
    <property type="match status" value="1"/>
</dbReference>
<keyword evidence="6" id="KW-0547">Nucleotide-binding</keyword>
<evidence type="ECO:0000256" key="7">
    <source>
        <dbReference type="ARBA" id="ARBA00022777"/>
    </source>
</evidence>
<comment type="catalytic activity">
    <reaction evidence="9">
        <text>L-threonyl-[protein] + ATP = O-phospho-L-threonyl-[protein] + ADP + H(+)</text>
        <dbReference type="Rhea" id="RHEA:46608"/>
        <dbReference type="Rhea" id="RHEA-COMP:11060"/>
        <dbReference type="Rhea" id="RHEA-COMP:11605"/>
        <dbReference type="ChEBI" id="CHEBI:15378"/>
        <dbReference type="ChEBI" id="CHEBI:30013"/>
        <dbReference type="ChEBI" id="CHEBI:30616"/>
        <dbReference type="ChEBI" id="CHEBI:61977"/>
        <dbReference type="ChEBI" id="CHEBI:456216"/>
        <dbReference type="EC" id="2.7.11.1"/>
    </reaction>
</comment>
<dbReference type="Pfam" id="PF23598">
    <property type="entry name" value="LRR_14"/>
    <property type="match status" value="1"/>
</dbReference>
<organism evidence="15 16">
    <name type="scientific">Pythium oligandrum</name>
    <name type="common">Mycoparasitic fungus</name>
    <dbReference type="NCBI Taxonomy" id="41045"/>
    <lineage>
        <taxon>Eukaryota</taxon>
        <taxon>Sar</taxon>
        <taxon>Stramenopiles</taxon>
        <taxon>Oomycota</taxon>
        <taxon>Peronosporomycetes</taxon>
        <taxon>Pythiales</taxon>
        <taxon>Pythiaceae</taxon>
        <taxon>Pythium</taxon>
    </lineage>
</organism>
<evidence type="ECO:0000256" key="8">
    <source>
        <dbReference type="ARBA" id="ARBA00022840"/>
    </source>
</evidence>
<feature type="domain" description="Protein kinase" evidence="14">
    <location>
        <begin position="717"/>
        <end position="984"/>
    </location>
</feature>
<keyword evidence="7" id="KW-0418">Kinase</keyword>
<dbReference type="EC" id="2.7.11.1" evidence="1"/>
<dbReference type="InterPro" id="IPR001611">
    <property type="entry name" value="Leu-rich_rpt"/>
</dbReference>
<feature type="region of interest" description="Disordered" evidence="11">
    <location>
        <begin position="1015"/>
        <end position="1099"/>
    </location>
</feature>
<sequence length="1099" mass="122303">MARRMRRMLAASALVAMAASQLDVTTAFPRQSWQERTGTAKAAAPVPIVTETTAPTTSAETVSVSAMAVASSIAVTGSSTSSGADACAEYNQISSSCGEICPNNGLCVAYRKDGKCVDTDESTCVEQNGCTYECLTAASSEIDEWYTTFYGTPQWDPSQKTAGEVEAIRLIKVPRNITRLSFRAISDEVEDVKGKAFEVEFPDHQVVSNQSTLTQLGLLNIDIAKIPDTVFTGQLRSLVLQNCLMQDIPKAVYDLPKLTMLIVDMNNLTSIPSEVGNLSLDQFSAIENDLTEFPADQISNMPRLRELALSFNQITHVDLEMDNAALEYLEMDGNQLLDFQGVFPRLNTLYISRNQMSSFPTSLRQLPALVELDLSWNLITSDEVNQAAEIWTHPKLNTLYLTSNQLTEFPDLSNIFPVLTHLLMRNNTVPKMEGTISGKLEYLNVRGSKMTKFDASFMRLQYLDLGDNELKEIPALSKISPELQTLNISGNSLTTFHDSSDTLTALNISKNALTSLDLTAPKLRVLDISANSFTKIPDCVWNMNVLEELYVANSTALEPIMFTAEQYAFLQRLSVFTIDGRVVAPSDSCPAEWQAEVHAIKVCVENGPGSVDALSGAGDSNKTSPWSWIAVFLVSAAVGAICVGVFIATRRRRQAQMEKDLTSTAGMMTSMNKTGDLTIGLTSTESNMLNSNMMRSNGLGIWDDEELLESRVDFDSITLEQRLASGAYGEIWIGQYRNQPVAIKKLNDAGKKDRTALTYFVSEVKLFAQLDHPRIVGFFGVAWTSLTDICAVIEYMPRGDLYSLLRTDALTRGNWDFAKLQIAMDTVEALTYVHTLDPKLVHRDLKSRNVLMDYDLRAKLTDFGISRYQSEDMATMTAGIGTGRWMAPEVIMGRSDYDEKVDIYSFGVILSELDTHEMPFSDNEPMSEIGILQSVASGELRPHFTRSCPPAIFDIAQKCLTYNPDERPSSLDVAYWLRQLAPMFQPPVRETEAPRTSTRSGNQYYMTEEAWSSARFQKQQSRSSTDTFQPGMTGSTVDLDRDEDDVRQQQQLVQQQQQPQQQVQQVQHQPQPYQAPPPRPQQLQHHDDDDDDDEPVVFI</sequence>
<keyword evidence="5" id="KW-0677">Repeat</keyword>
<evidence type="ECO:0000256" key="13">
    <source>
        <dbReference type="SAM" id="SignalP"/>
    </source>
</evidence>
<dbReference type="InterPro" id="IPR003591">
    <property type="entry name" value="Leu-rich_rpt_typical-subtyp"/>
</dbReference>
<dbReference type="GO" id="GO:0004674">
    <property type="term" value="F:protein serine/threonine kinase activity"/>
    <property type="evidence" value="ECO:0007669"/>
    <property type="project" value="UniProtKB-KW"/>
</dbReference>
<dbReference type="EMBL" id="SPLM01000075">
    <property type="protein sequence ID" value="TMW61744.1"/>
    <property type="molecule type" value="Genomic_DNA"/>
</dbReference>
<dbReference type="SMART" id="SM00364">
    <property type="entry name" value="LRR_BAC"/>
    <property type="match status" value="7"/>
</dbReference>
<protein>
    <recommendedName>
        <fullName evidence="1">non-specific serine/threonine protein kinase</fullName>
        <ecNumber evidence="1">2.7.11.1</ecNumber>
    </recommendedName>
</protein>
<dbReference type="PROSITE" id="PS50011">
    <property type="entry name" value="PROTEIN_KINASE_DOM"/>
    <property type="match status" value="1"/>
</dbReference>
<dbReference type="GO" id="GO:0005524">
    <property type="term" value="F:ATP binding"/>
    <property type="evidence" value="ECO:0007669"/>
    <property type="project" value="UniProtKB-KW"/>
</dbReference>
<dbReference type="SMART" id="SM00220">
    <property type="entry name" value="S_TKc"/>
    <property type="match status" value="1"/>
</dbReference>
<feature type="transmembrane region" description="Helical" evidence="12">
    <location>
        <begin position="626"/>
        <end position="649"/>
    </location>
</feature>
<keyword evidence="3" id="KW-0433">Leucine-rich repeat</keyword>
<evidence type="ECO:0000259" key="14">
    <source>
        <dbReference type="PROSITE" id="PS50011"/>
    </source>
</evidence>